<protein>
    <submittedName>
        <fullName evidence="1">Uncharacterized protein</fullName>
    </submittedName>
</protein>
<accession>A0A140HLK8</accession>
<dbReference type="Proteomes" id="UP000201785">
    <property type="component" value="Segment"/>
</dbReference>
<reference evidence="1 2" key="1">
    <citation type="journal article" date="2016" name="Genome Announc.">
        <title>Complete Genome Sequence of Bacteriophage Deep-Blue Infecting Emetic Bacillus cereus.</title>
        <authorList>
            <person name="Hock L."/>
            <person name="Gillis A."/>
            <person name="Mahillon J."/>
        </authorList>
    </citation>
    <scope>NUCLEOTIDE SEQUENCE [LARGE SCALE GENOMIC DNA]</scope>
</reference>
<name>A0A140HLK8_9CAUD</name>
<sequence>MKFAKKLFDIMMKERAVSTDPFIKKIKKEAEKAANDARSRCRVDFKGKVCHARTDIAEELYEEGFSVFVEYYPTLGCVDFTIDWGSEEPKKPRYTTYNNQF</sequence>
<dbReference type="KEGG" id="vg:29081826"/>
<dbReference type="EMBL" id="KU577463">
    <property type="protein sequence ID" value="AMO25870.1"/>
    <property type="molecule type" value="Genomic_DNA"/>
</dbReference>
<evidence type="ECO:0000313" key="2">
    <source>
        <dbReference type="Proteomes" id="UP000201785"/>
    </source>
</evidence>
<keyword evidence="2" id="KW-1185">Reference proteome</keyword>
<organism evidence="1 2">
    <name type="scientific">Bacillus phage Deep Blue</name>
    <dbReference type="NCBI Taxonomy" id="1792245"/>
    <lineage>
        <taxon>Viruses</taxon>
        <taxon>Duplodnaviria</taxon>
        <taxon>Heunggongvirae</taxon>
        <taxon>Uroviricota</taxon>
        <taxon>Caudoviricetes</taxon>
        <taxon>Herelleviridae</taxon>
        <taxon>Bastillevirinae</taxon>
        <taxon>Caeruleovirus</taxon>
        <taxon>Caeruleovirus deepblue</taxon>
    </lineage>
</organism>
<proteinExistence type="predicted"/>
<gene>
    <name evidence="1" type="ORF">Blue_047</name>
</gene>
<dbReference type="RefSeq" id="YP_009285359.1">
    <property type="nucleotide sequence ID" value="NC_031056.1"/>
</dbReference>
<dbReference type="OrthoDB" id="26460at10239"/>
<dbReference type="GeneID" id="29081826"/>
<evidence type="ECO:0000313" key="1">
    <source>
        <dbReference type="EMBL" id="AMO25870.1"/>
    </source>
</evidence>